<comment type="caution">
    <text evidence="1">The sequence shown here is derived from an EMBL/GenBank/DDBJ whole genome shotgun (WGS) entry which is preliminary data.</text>
</comment>
<name>A0A5B6W4K0_9ROSI</name>
<reference evidence="2" key="1">
    <citation type="journal article" date="2019" name="Plant Biotechnol. J.">
        <title>Genome sequencing of the Australian wild diploid species Gossypium australe highlights disease resistance and delayed gland morphogenesis.</title>
        <authorList>
            <person name="Cai Y."/>
            <person name="Cai X."/>
            <person name="Wang Q."/>
            <person name="Wang P."/>
            <person name="Zhang Y."/>
            <person name="Cai C."/>
            <person name="Xu Y."/>
            <person name="Wang K."/>
            <person name="Zhou Z."/>
            <person name="Wang C."/>
            <person name="Geng S."/>
            <person name="Li B."/>
            <person name="Dong Q."/>
            <person name="Hou Y."/>
            <person name="Wang H."/>
            <person name="Ai P."/>
            <person name="Liu Z."/>
            <person name="Yi F."/>
            <person name="Sun M."/>
            <person name="An G."/>
            <person name="Cheng J."/>
            <person name="Zhang Y."/>
            <person name="Shi Q."/>
            <person name="Xie Y."/>
            <person name="Shi X."/>
            <person name="Chang Y."/>
            <person name="Huang F."/>
            <person name="Chen Y."/>
            <person name="Hong S."/>
            <person name="Mi L."/>
            <person name="Sun Q."/>
            <person name="Zhang L."/>
            <person name="Zhou B."/>
            <person name="Peng R."/>
            <person name="Zhang X."/>
            <person name="Liu F."/>
        </authorList>
    </citation>
    <scope>NUCLEOTIDE SEQUENCE [LARGE SCALE GENOMIC DNA]</scope>
    <source>
        <strain evidence="2">cv. PA1801</strain>
    </source>
</reference>
<evidence type="ECO:0000313" key="1">
    <source>
        <dbReference type="EMBL" id="KAA3476175.1"/>
    </source>
</evidence>
<dbReference type="AlphaFoldDB" id="A0A5B6W4K0"/>
<proteinExistence type="predicted"/>
<dbReference type="Proteomes" id="UP000325315">
    <property type="component" value="Unassembled WGS sequence"/>
</dbReference>
<protein>
    <submittedName>
        <fullName evidence="1">Disease resistance RPH8A-like protein</fullName>
    </submittedName>
</protein>
<gene>
    <name evidence="1" type="ORF">EPI10_026273</name>
</gene>
<dbReference type="EMBL" id="SMMG02000005">
    <property type="protein sequence ID" value="KAA3476175.1"/>
    <property type="molecule type" value="Genomic_DNA"/>
</dbReference>
<keyword evidence="2" id="KW-1185">Reference proteome</keyword>
<evidence type="ECO:0000313" key="2">
    <source>
        <dbReference type="Proteomes" id="UP000325315"/>
    </source>
</evidence>
<organism evidence="1 2">
    <name type="scientific">Gossypium australe</name>
    <dbReference type="NCBI Taxonomy" id="47621"/>
    <lineage>
        <taxon>Eukaryota</taxon>
        <taxon>Viridiplantae</taxon>
        <taxon>Streptophyta</taxon>
        <taxon>Embryophyta</taxon>
        <taxon>Tracheophyta</taxon>
        <taxon>Spermatophyta</taxon>
        <taxon>Magnoliopsida</taxon>
        <taxon>eudicotyledons</taxon>
        <taxon>Gunneridae</taxon>
        <taxon>Pentapetalae</taxon>
        <taxon>rosids</taxon>
        <taxon>malvids</taxon>
        <taxon>Malvales</taxon>
        <taxon>Malvaceae</taxon>
        <taxon>Malvoideae</taxon>
        <taxon>Gossypium</taxon>
    </lineage>
</organism>
<sequence>MKSIFKTPIMSSISMVVEIRVVDCLLFSSNYNKTDARYGNGRKGGVWISKIRRRHRPFFAHSFGLR</sequence>
<accession>A0A5B6W4K0</accession>